<dbReference type="AlphaFoldDB" id="A0A9P1I9M7"/>
<evidence type="ECO:0008006" key="4">
    <source>
        <dbReference type="Google" id="ProtNLM"/>
    </source>
</evidence>
<protein>
    <recommendedName>
        <fullName evidence="4">Serpentine receptor class gamma</fullName>
    </recommendedName>
</protein>
<evidence type="ECO:0000313" key="3">
    <source>
        <dbReference type="Proteomes" id="UP001152747"/>
    </source>
</evidence>
<keyword evidence="1" id="KW-1133">Transmembrane helix</keyword>
<keyword evidence="3" id="KW-1185">Reference proteome</keyword>
<accession>A0A9P1I9M7</accession>
<dbReference type="Proteomes" id="UP001152747">
    <property type="component" value="Unassembled WGS sequence"/>
</dbReference>
<sequence>MALMSTRNAEEKVFSQLLATVILYGSVSIFYEAVVMLDGVIDERQVITLISLLNIINYFPEMSLPLMLMISALKSSKNVSSTTVSTLNR</sequence>
<keyword evidence="1" id="KW-0812">Transmembrane</keyword>
<evidence type="ECO:0000313" key="2">
    <source>
        <dbReference type="EMBL" id="CAI5441050.1"/>
    </source>
</evidence>
<evidence type="ECO:0000256" key="1">
    <source>
        <dbReference type="SAM" id="Phobius"/>
    </source>
</evidence>
<feature type="transmembrane region" description="Helical" evidence="1">
    <location>
        <begin position="46"/>
        <end position="68"/>
    </location>
</feature>
<dbReference type="EMBL" id="CANHGI010000002">
    <property type="protein sequence ID" value="CAI5441050.1"/>
    <property type="molecule type" value="Genomic_DNA"/>
</dbReference>
<feature type="transmembrane region" description="Helical" evidence="1">
    <location>
        <begin position="12"/>
        <end position="34"/>
    </location>
</feature>
<gene>
    <name evidence="2" type="ORF">CAMP_LOCUS3687</name>
</gene>
<keyword evidence="1" id="KW-0472">Membrane</keyword>
<comment type="caution">
    <text evidence="2">The sequence shown here is derived from an EMBL/GenBank/DDBJ whole genome shotgun (WGS) entry which is preliminary data.</text>
</comment>
<organism evidence="2 3">
    <name type="scientific">Caenorhabditis angaria</name>
    <dbReference type="NCBI Taxonomy" id="860376"/>
    <lineage>
        <taxon>Eukaryota</taxon>
        <taxon>Metazoa</taxon>
        <taxon>Ecdysozoa</taxon>
        <taxon>Nematoda</taxon>
        <taxon>Chromadorea</taxon>
        <taxon>Rhabditida</taxon>
        <taxon>Rhabditina</taxon>
        <taxon>Rhabditomorpha</taxon>
        <taxon>Rhabditoidea</taxon>
        <taxon>Rhabditidae</taxon>
        <taxon>Peloderinae</taxon>
        <taxon>Caenorhabditis</taxon>
    </lineage>
</organism>
<name>A0A9P1I9M7_9PELO</name>
<proteinExistence type="predicted"/>
<reference evidence="2" key="1">
    <citation type="submission" date="2022-11" db="EMBL/GenBank/DDBJ databases">
        <authorList>
            <person name="Kikuchi T."/>
        </authorList>
    </citation>
    <scope>NUCLEOTIDE SEQUENCE</scope>
    <source>
        <strain evidence="2">PS1010</strain>
    </source>
</reference>